<evidence type="ECO:0008006" key="4">
    <source>
        <dbReference type="Google" id="ProtNLM"/>
    </source>
</evidence>
<evidence type="ECO:0000313" key="3">
    <source>
        <dbReference type="Proteomes" id="UP001056535"/>
    </source>
</evidence>
<proteinExistence type="predicted"/>
<protein>
    <recommendedName>
        <fullName evidence="4">Lipoprotein</fullName>
    </recommendedName>
</protein>
<keyword evidence="3" id="KW-1185">Reference proteome</keyword>
<evidence type="ECO:0000256" key="1">
    <source>
        <dbReference type="SAM" id="MobiDB-lite"/>
    </source>
</evidence>
<evidence type="ECO:0000313" key="2">
    <source>
        <dbReference type="EMBL" id="USQ76174.1"/>
    </source>
</evidence>
<dbReference type="EMBL" id="CP099490">
    <property type="protein sequence ID" value="USQ76174.1"/>
    <property type="molecule type" value="Genomic_DNA"/>
</dbReference>
<feature type="region of interest" description="Disordered" evidence="1">
    <location>
        <begin position="40"/>
        <end position="83"/>
    </location>
</feature>
<dbReference type="RefSeq" id="WP_252620869.1">
    <property type="nucleotide sequence ID" value="NZ_CP099490.1"/>
</dbReference>
<gene>
    <name evidence="2" type="ORF">NF557_16550</name>
</gene>
<dbReference type="Proteomes" id="UP001056535">
    <property type="component" value="Chromosome"/>
</dbReference>
<organism evidence="2 3">
    <name type="scientific">Ornithinimicrobium cryptoxanthini</name>
    <dbReference type="NCBI Taxonomy" id="2934161"/>
    <lineage>
        <taxon>Bacteria</taxon>
        <taxon>Bacillati</taxon>
        <taxon>Actinomycetota</taxon>
        <taxon>Actinomycetes</taxon>
        <taxon>Micrococcales</taxon>
        <taxon>Ornithinimicrobiaceae</taxon>
        <taxon>Ornithinimicrobium</taxon>
    </lineage>
</organism>
<sequence length="353" mass="37677">MRRQVESSGGAVGHRLRHRTRGVVVIGSAVALLLAGCSGDAPESGAPSDPAAAVDGGATSGSGGPDPVDATAGPLPPDDSDVTTAEPEVIELPRGGTEIFPEFRLFGYSGLPGSPGMGRLGIGDLDEKVEEMEERGEEYAGDRPILPVLELIATVVHPVPGADGMFRTYIPESIIQDHLDAARRHDGILLLNIQPGRADFIDEVRHYEKWLVEPDVGVALDPEWAVSEGQIPGRVYGSTTGAELGEVAEYLSGLVEDNGLPEKVMVYHQVHPGVVRDELEMEEFPGVVVIKSVDGIGAPSDKIKTYNLVNETKPDFVVPGFKLFYEEDLVLGPIMTGAEVLGLDPQPEYILFE</sequence>
<reference evidence="2" key="1">
    <citation type="submission" date="2022-06" db="EMBL/GenBank/DDBJ databases">
        <title>Ornithinimicrobium JY.X270.</title>
        <authorList>
            <person name="Huang Y."/>
        </authorList>
    </citation>
    <scope>NUCLEOTIDE SEQUENCE</scope>
    <source>
        <strain evidence="2">JY.X270</strain>
    </source>
</reference>
<accession>A0ABY4YHU9</accession>
<name>A0ABY4YHU9_9MICO</name>